<feature type="domain" description="GLTSCR protein conserved" evidence="2">
    <location>
        <begin position="115"/>
        <end position="235"/>
    </location>
</feature>
<dbReference type="EMBL" id="KB445796">
    <property type="protein sequence ID" value="EMD37382.1"/>
    <property type="molecule type" value="Genomic_DNA"/>
</dbReference>
<feature type="compositionally biased region" description="Low complexity" evidence="1">
    <location>
        <begin position="366"/>
        <end position="384"/>
    </location>
</feature>
<dbReference type="AlphaFoldDB" id="M2RG01"/>
<feature type="compositionally biased region" description="Low complexity" evidence="1">
    <location>
        <begin position="499"/>
        <end position="522"/>
    </location>
</feature>
<feature type="region of interest" description="Disordered" evidence="1">
    <location>
        <begin position="476"/>
        <end position="535"/>
    </location>
</feature>
<dbReference type="HOGENOM" id="CLU_038167_1_0_1"/>
<dbReference type="STRING" id="914234.M2RG01"/>
<organism evidence="3 4">
    <name type="scientific">Ceriporiopsis subvermispora (strain B)</name>
    <name type="common">White-rot fungus</name>
    <name type="synonym">Gelatoporia subvermispora</name>
    <dbReference type="NCBI Taxonomy" id="914234"/>
    <lineage>
        <taxon>Eukaryota</taxon>
        <taxon>Fungi</taxon>
        <taxon>Dikarya</taxon>
        <taxon>Basidiomycota</taxon>
        <taxon>Agaricomycotina</taxon>
        <taxon>Agaricomycetes</taxon>
        <taxon>Polyporales</taxon>
        <taxon>Gelatoporiaceae</taxon>
        <taxon>Gelatoporia</taxon>
    </lineage>
</organism>
<accession>M2RG01</accession>
<feature type="region of interest" description="Disordered" evidence="1">
    <location>
        <begin position="366"/>
        <end position="385"/>
    </location>
</feature>
<feature type="compositionally biased region" description="Polar residues" evidence="1">
    <location>
        <begin position="523"/>
        <end position="535"/>
    </location>
</feature>
<feature type="compositionally biased region" description="Low complexity" evidence="1">
    <location>
        <begin position="476"/>
        <end position="492"/>
    </location>
</feature>
<evidence type="ECO:0000313" key="3">
    <source>
        <dbReference type="EMBL" id="EMD37382.1"/>
    </source>
</evidence>
<feature type="compositionally biased region" description="Low complexity" evidence="1">
    <location>
        <begin position="1"/>
        <end position="18"/>
    </location>
</feature>
<name>M2RG01_CERS8</name>
<feature type="region of interest" description="Disordered" evidence="1">
    <location>
        <begin position="1"/>
        <end position="72"/>
    </location>
</feature>
<dbReference type="Proteomes" id="UP000016930">
    <property type="component" value="Unassembled WGS sequence"/>
</dbReference>
<proteinExistence type="predicted"/>
<keyword evidence="4" id="KW-1185">Reference proteome</keyword>
<dbReference type="Pfam" id="PF15249">
    <property type="entry name" value="GLTSCR1"/>
    <property type="match status" value="1"/>
</dbReference>
<evidence type="ECO:0000313" key="4">
    <source>
        <dbReference type="Proteomes" id="UP000016930"/>
    </source>
</evidence>
<evidence type="ECO:0000259" key="2">
    <source>
        <dbReference type="Pfam" id="PF15249"/>
    </source>
</evidence>
<dbReference type="InterPro" id="IPR015671">
    <property type="entry name" value="GSCR1_dom"/>
</dbReference>
<gene>
    <name evidence="3" type="ORF">CERSUDRAFT_94394</name>
</gene>
<reference evidence="3 4" key="1">
    <citation type="journal article" date="2012" name="Proc. Natl. Acad. Sci. U.S.A.">
        <title>Comparative genomics of Ceriporiopsis subvermispora and Phanerochaete chrysosporium provide insight into selective ligninolysis.</title>
        <authorList>
            <person name="Fernandez-Fueyo E."/>
            <person name="Ruiz-Duenas F.J."/>
            <person name="Ferreira P."/>
            <person name="Floudas D."/>
            <person name="Hibbett D.S."/>
            <person name="Canessa P."/>
            <person name="Larrondo L.F."/>
            <person name="James T.Y."/>
            <person name="Seelenfreund D."/>
            <person name="Lobos S."/>
            <person name="Polanco R."/>
            <person name="Tello M."/>
            <person name="Honda Y."/>
            <person name="Watanabe T."/>
            <person name="Watanabe T."/>
            <person name="Ryu J.S."/>
            <person name="Kubicek C.P."/>
            <person name="Schmoll M."/>
            <person name="Gaskell J."/>
            <person name="Hammel K.E."/>
            <person name="St John F.J."/>
            <person name="Vanden Wymelenberg A."/>
            <person name="Sabat G."/>
            <person name="Splinter BonDurant S."/>
            <person name="Syed K."/>
            <person name="Yadav J.S."/>
            <person name="Doddapaneni H."/>
            <person name="Subramanian V."/>
            <person name="Lavin J.L."/>
            <person name="Oguiza J.A."/>
            <person name="Perez G."/>
            <person name="Pisabarro A.G."/>
            <person name="Ramirez L."/>
            <person name="Santoyo F."/>
            <person name="Master E."/>
            <person name="Coutinho P.M."/>
            <person name="Henrissat B."/>
            <person name="Lombard V."/>
            <person name="Magnuson J.K."/>
            <person name="Kuees U."/>
            <person name="Hori C."/>
            <person name="Igarashi K."/>
            <person name="Samejima M."/>
            <person name="Held B.W."/>
            <person name="Barry K.W."/>
            <person name="LaButti K.M."/>
            <person name="Lapidus A."/>
            <person name="Lindquist E.A."/>
            <person name="Lucas S.M."/>
            <person name="Riley R."/>
            <person name="Salamov A.A."/>
            <person name="Hoffmeister D."/>
            <person name="Schwenk D."/>
            <person name="Hadar Y."/>
            <person name="Yarden O."/>
            <person name="de Vries R.P."/>
            <person name="Wiebenga A."/>
            <person name="Stenlid J."/>
            <person name="Eastwood D."/>
            <person name="Grigoriev I.V."/>
            <person name="Berka R.M."/>
            <person name="Blanchette R.A."/>
            <person name="Kersten P."/>
            <person name="Martinez A.T."/>
            <person name="Vicuna R."/>
            <person name="Cullen D."/>
        </authorList>
    </citation>
    <scope>NUCLEOTIDE SEQUENCE [LARGE SCALE GENOMIC DNA]</scope>
    <source>
        <strain evidence="3 4">B</strain>
    </source>
</reference>
<feature type="compositionally biased region" description="Pro residues" evidence="1">
    <location>
        <begin position="257"/>
        <end position="274"/>
    </location>
</feature>
<feature type="region of interest" description="Disordered" evidence="1">
    <location>
        <begin position="247"/>
        <end position="277"/>
    </location>
</feature>
<feature type="compositionally biased region" description="Low complexity" evidence="1">
    <location>
        <begin position="35"/>
        <end position="49"/>
    </location>
</feature>
<evidence type="ECO:0000256" key="1">
    <source>
        <dbReference type="SAM" id="MobiDB-lite"/>
    </source>
</evidence>
<sequence>MSKIPNSPFTPSTSFQSPVLADSESAADIKTNGSAAVTPAPATPATQAASIGPELTTPAQSAAIEQRSARPTNAADIEAAAVRARKLAAAKGRSAEETGIMLQTATRFAARLSQDHTAVLQPDVDLPFVDAEDAVKRLLPYHVFQQPKDDLRTHLDSFSTSATRKGKRKATEEELLREEIAETKLALECWRRRKALEDRFKRTRIRSGTRPCFDDQAYALSSAILESERTESTMLNTELRNARSELDKLEREKKASAPPPTPSTPATPARPTPPAYYAQPAAPASAYSGAYRGYAYPYGTYGTSQYTYNPAHYDPNTAYASTSYATSAHPNPYAATAYPSVTPTQPYPIPAAAQTAAAGTASTAATTSVQAQQTPQTPVQSSHPITPVARTSAIPVQLPATSMSALAALGITPVPTASLPPPDKPQPAAVLKGTSHNGTILNLEINVGSLQQAQMSGLALVLNALTARGVTVDGTAASTPTSGAATSPPSSTNVASVAGTPPASSSNGTGTGTATNSTSSTTRTPAGTSAASTNS</sequence>
<protein>
    <recommendedName>
        <fullName evidence="2">GLTSCR protein conserved domain-containing protein</fullName>
    </recommendedName>
</protein>
<dbReference type="OrthoDB" id="2556847at2759"/>